<accession>A0AAN8QZI0</accession>
<name>A0AAN8QZI0_9TELE</name>
<proteinExistence type="predicted"/>
<dbReference type="AlphaFoldDB" id="A0AAN8QZI0"/>
<evidence type="ECO:0000313" key="2">
    <source>
        <dbReference type="Proteomes" id="UP001356427"/>
    </source>
</evidence>
<sequence>MTTYGWKLDVTLDLCWECVACRCLQSEAWCLELSLALSPSLLVAPYTGLRLYPVSCRMDGVDLKGLVCRQRSLFCDSVLFFSIYKRTPPILHTDSEPSIHTNCF</sequence>
<dbReference type="Proteomes" id="UP001356427">
    <property type="component" value="Unassembled WGS sequence"/>
</dbReference>
<dbReference type="EMBL" id="JAGTTL010000009">
    <property type="protein sequence ID" value="KAK6318126.1"/>
    <property type="molecule type" value="Genomic_DNA"/>
</dbReference>
<reference evidence="1 2" key="1">
    <citation type="submission" date="2021-04" db="EMBL/GenBank/DDBJ databases">
        <authorList>
            <person name="De Guttry C."/>
            <person name="Zahm M."/>
            <person name="Klopp C."/>
            <person name="Cabau C."/>
            <person name="Louis A."/>
            <person name="Berthelot C."/>
            <person name="Parey E."/>
            <person name="Roest Crollius H."/>
            <person name="Montfort J."/>
            <person name="Robinson-Rechavi M."/>
            <person name="Bucao C."/>
            <person name="Bouchez O."/>
            <person name="Gislard M."/>
            <person name="Lluch J."/>
            <person name="Milhes M."/>
            <person name="Lampietro C."/>
            <person name="Lopez Roques C."/>
            <person name="Donnadieu C."/>
            <person name="Braasch I."/>
            <person name="Desvignes T."/>
            <person name="Postlethwait J."/>
            <person name="Bobe J."/>
            <person name="Wedekind C."/>
            <person name="Guiguen Y."/>
        </authorList>
    </citation>
    <scope>NUCLEOTIDE SEQUENCE [LARGE SCALE GENOMIC DNA]</scope>
    <source>
        <strain evidence="1">Cs_M1</strain>
        <tissue evidence="1">Blood</tissue>
    </source>
</reference>
<organism evidence="1 2">
    <name type="scientific">Coregonus suidteri</name>
    <dbReference type="NCBI Taxonomy" id="861788"/>
    <lineage>
        <taxon>Eukaryota</taxon>
        <taxon>Metazoa</taxon>
        <taxon>Chordata</taxon>
        <taxon>Craniata</taxon>
        <taxon>Vertebrata</taxon>
        <taxon>Euteleostomi</taxon>
        <taxon>Actinopterygii</taxon>
        <taxon>Neopterygii</taxon>
        <taxon>Teleostei</taxon>
        <taxon>Protacanthopterygii</taxon>
        <taxon>Salmoniformes</taxon>
        <taxon>Salmonidae</taxon>
        <taxon>Coregoninae</taxon>
        <taxon>Coregonus</taxon>
    </lineage>
</organism>
<keyword evidence="2" id="KW-1185">Reference proteome</keyword>
<protein>
    <submittedName>
        <fullName evidence="1">Uncharacterized protein</fullName>
    </submittedName>
</protein>
<comment type="caution">
    <text evidence="1">The sequence shown here is derived from an EMBL/GenBank/DDBJ whole genome shotgun (WGS) entry which is preliminary data.</text>
</comment>
<gene>
    <name evidence="1" type="ORF">J4Q44_G00114170</name>
</gene>
<evidence type="ECO:0000313" key="1">
    <source>
        <dbReference type="EMBL" id="KAK6318126.1"/>
    </source>
</evidence>